<comment type="caution">
    <text evidence="2">The sequence shown here is derived from an EMBL/GenBank/DDBJ whole genome shotgun (WGS) entry which is preliminary data.</text>
</comment>
<feature type="transmembrane region" description="Helical" evidence="1">
    <location>
        <begin position="163"/>
        <end position="187"/>
    </location>
</feature>
<proteinExistence type="predicted"/>
<keyword evidence="3" id="KW-1185">Reference proteome</keyword>
<feature type="transmembrane region" description="Helical" evidence="1">
    <location>
        <begin position="20"/>
        <end position="41"/>
    </location>
</feature>
<evidence type="ECO:0008006" key="4">
    <source>
        <dbReference type="Google" id="ProtNLM"/>
    </source>
</evidence>
<dbReference type="EMBL" id="BAAAQM010000049">
    <property type="protein sequence ID" value="GAA1992988.1"/>
    <property type="molecule type" value="Genomic_DNA"/>
</dbReference>
<sequence>MRVLRREASGARWRLGGPVFVAGFIASLVMGAALASTSLFLPGASGPELRGYYGGSGTAVTVSAVLQLVAAVGLLWFGRGASAAVGGGQRAERATWLATFGFAVSSVLSLVLLGIAGSASNGTLVFVGRLTLAFGGPVHLFGLAGLLWFVSRGARGDDRTPRWVWRFGAVVAPLMLLSVVSIAAPPLVRVEPLWRLLSAIWVITVCLRATAGRKDADDGLRGLSLVVREGIPS</sequence>
<evidence type="ECO:0000256" key="1">
    <source>
        <dbReference type="SAM" id="Phobius"/>
    </source>
</evidence>
<evidence type="ECO:0000313" key="3">
    <source>
        <dbReference type="Proteomes" id="UP001499854"/>
    </source>
</evidence>
<evidence type="ECO:0000313" key="2">
    <source>
        <dbReference type="EMBL" id="GAA1992988.1"/>
    </source>
</evidence>
<feature type="transmembrane region" description="Helical" evidence="1">
    <location>
        <begin position="53"/>
        <end position="77"/>
    </location>
</feature>
<feature type="transmembrane region" description="Helical" evidence="1">
    <location>
        <begin position="97"/>
        <end position="118"/>
    </location>
</feature>
<protein>
    <recommendedName>
        <fullName evidence="4">DUF998 domain-containing protein</fullName>
    </recommendedName>
</protein>
<gene>
    <name evidence="2" type="ORF">GCM10009838_66150</name>
</gene>
<keyword evidence="1" id="KW-1133">Transmembrane helix</keyword>
<feature type="transmembrane region" description="Helical" evidence="1">
    <location>
        <begin position="130"/>
        <end position="151"/>
    </location>
</feature>
<accession>A0ABN2SVU0</accession>
<organism evidence="2 3">
    <name type="scientific">Catenulispora subtropica</name>
    <dbReference type="NCBI Taxonomy" id="450798"/>
    <lineage>
        <taxon>Bacteria</taxon>
        <taxon>Bacillati</taxon>
        <taxon>Actinomycetota</taxon>
        <taxon>Actinomycetes</taxon>
        <taxon>Catenulisporales</taxon>
        <taxon>Catenulisporaceae</taxon>
        <taxon>Catenulispora</taxon>
    </lineage>
</organism>
<dbReference type="Proteomes" id="UP001499854">
    <property type="component" value="Unassembled WGS sequence"/>
</dbReference>
<name>A0ABN2SVU0_9ACTN</name>
<keyword evidence="1" id="KW-0812">Transmembrane</keyword>
<keyword evidence="1" id="KW-0472">Membrane</keyword>
<reference evidence="2 3" key="1">
    <citation type="journal article" date="2019" name="Int. J. Syst. Evol. Microbiol.">
        <title>The Global Catalogue of Microorganisms (GCM) 10K type strain sequencing project: providing services to taxonomists for standard genome sequencing and annotation.</title>
        <authorList>
            <consortium name="The Broad Institute Genomics Platform"/>
            <consortium name="The Broad Institute Genome Sequencing Center for Infectious Disease"/>
            <person name="Wu L."/>
            <person name="Ma J."/>
        </authorList>
    </citation>
    <scope>NUCLEOTIDE SEQUENCE [LARGE SCALE GENOMIC DNA]</scope>
    <source>
        <strain evidence="2 3">JCM 16013</strain>
    </source>
</reference>